<protein>
    <submittedName>
        <fullName evidence="1">Uncharacterized protein</fullName>
    </submittedName>
</protein>
<organism evidence="1">
    <name type="scientific">Opuntia streptacantha</name>
    <name type="common">Prickly pear cactus</name>
    <name type="synonym">Opuntia cardona</name>
    <dbReference type="NCBI Taxonomy" id="393608"/>
    <lineage>
        <taxon>Eukaryota</taxon>
        <taxon>Viridiplantae</taxon>
        <taxon>Streptophyta</taxon>
        <taxon>Embryophyta</taxon>
        <taxon>Tracheophyta</taxon>
        <taxon>Spermatophyta</taxon>
        <taxon>Magnoliopsida</taxon>
        <taxon>eudicotyledons</taxon>
        <taxon>Gunneridae</taxon>
        <taxon>Pentapetalae</taxon>
        <taxon>Caryophyllales</taxon>
        <taxon>Cactineae</taxon>
        <taxon>Cactaceae</taxon>
        <taxon>Opuntioideae</taxon>
        <taxon>Opuntia</taxon>
    </lineage>
</organism>
<dbReference type="EMBL" id="GISG01068627">
    <property type="protein sequence ID" value="MBA4629160.1"/>
    <property type="molecule type" value="Transcribed_RNA"/>
</dbReference>
<sequence length="99" mass="11635">MHGKIVFIYGWTNLSFLSWQAHKRTIHDHVQRTQKQRFTAQGNRYVNFPLENLLINCGAQKNCLKKSFPILSQDEALGIQRKQLNQKDSRYKAMTTWLG</sequence>
<accession>A0A7C9CXU5</accession>
<dbReference type="EMBL" id="GISG01068626">
    <property type="protein sequence ID" value="MBA4629159.1"/>
    <property type="molecule type" value="Transcribed_RNA"/>
</dbReference>
<reference evidence="1" key="1">
    <citation type="journal article" date="2013" name="J. Plant Res.">
        <title>Effect of fungi and light on seed germination of three Opuntia species from semiarid lands of central Mexico.</title>
        <authorList>
            <person name="Delgado-Sanchez P."/>
            <person name="Jimenez-Bremont J.F."/>
            <person name="Guerrero-Gonzalez Mde L."/>
            <person name="Flores J."/>
        </authorList>
    </citation>
    <scope>NUCLEOTIDE SEQUENCE</scope>
    <source>
        <tissue evidence="1">Cladode</tissue>
    </source>
</reference>
<dbReference type="AlphaFoldDB" id="A0A7C9CXU5"/>
<evidence type="ECO:0000313" key="1">
    <source>
        <dbReference type="EMBL" id="MBA4629161.1"/>
    </source>
</evidence>
<proteinExistence type="predicted"/>
<name>A0A7C9CXU5_OPUST</name>
<dbReference type="EMBL" id="GISG01068628">
    <property type="protein sequence ID" value="MBA4629161.1"/>
    <property type="molecule type" value="Transcribed_RNA"/>
</dbReference>
<reference evidence="1" key="2">
    <citation type="submission" date="2020-07" db="EMBL/GenBank/DDBJ databases">
        <authorList>
            <person name="Vera ALvarez R."/>
            <person name="Arias-Moreno D.M."/>
            <person name="Jimenez-Jacinto V."/>
            <person name="Jimenez-Bremont J.F."/>
            <person name="Swaminathan K."/>
            <person name="Moose S.P."/>
            <person name="Guerrero-Gonzalez M.L."/>
            <person name="Marino-Ramirez L."/>
            <person name="Landsman D."/>
            <person name="Rodriguez-Kessler M."/>
            <person name="Delgado-Sanchez P."/>
        </authorList>
    </citation>
    <scope>NUCLEOTIDE SEQUENCE</scope>
    <source>
        <tissue evidence="1">Cladode</tissue>
    </source>
</reference>